<proteinExistence type="predicted"/>
<feature type="region of interest" description="Disordered" evidence="1">
    <location>
        <begin position="544"/>
        <end position="574"/>
    </location>
</feature>
<dbReference type="PANTHER" id="PTHR33318">
    <property type="entry name" value="ASPARTYL/GLUTAMYL-TRNA(ASN/GLN) AMIDOTRANSFERASE SUBUNIT"/>
    <property type="match status" value="1"/>
</dbReference>
<gene>
    <name evidence="2" type="ORF">EJB05_38793</name>
</gene>
<feature type="compositionally biased region" description="Polar residues" evidence="1">
    <location>
        <begin position="480"/>
        <end position="497"/>
    </location>
</feature>
<feature type="compositionally biased region" description="Polar residues" evidence="1">
    <location>
        <begin position="550"/>
        <end position="563"/>
    </location>
</feature>
<feature type="region of interest" description="Disordered" evidence="1">
    <location>
        <begin position="13"/>
        <end position="38"/>
    </location>
</feature>
<organism evidence="2 3">
    <name type="scientific">Eragrostis curvula</name>
    <name type="common">weeping love grass</name>
    <dbReference type="NCBI Taxonomy" id="38414"/>
    <lineage>
        <taxon>Eukaryota</taxon>
        <taxon>Viridiplantae</taxon>
        <taxon>Streptophyta</taxon>
        <taxon>Embryophyta</taxon>
        <taxon>Tracheophyta</taxon>
        <taxon>Spermatophyta</taxon>
        <taxon>Magnoliopsida</taxon>
        <taxon>Liliopsida</taxon>
        <taxon>Poales</taxon>
        <taxon>Poaceae</taxon>
        <taxon>PACMAD clade</taxon>
        <taxon>Chloridoideae</taxon>
        <taxon>Eragrostideae</taxon>
        <taxon>Eragrostidinae</taxon>
        <taxon>Eragrostis</taxon>
    </lineage>
</organism>
<sequence>MGCFLACFGGADDRRRRRRKSRRQSPARSPPRPNHVSAYRFGRPVLRRSVPPWDGALAARVPDWVAVVRVASVAADVVVKEASPPLRGANASKPPLAVEVPDEVVRGAPAADGVVSEASRPLPWSEGFQAAVPEEVVCEASDAAVKEVSPLLHGAKASLPAAAVAVADEVVTSAFPGTELRELSELGAPSVGSLLSENKATPPASPVKCSPMVVASVCTQDLVECSPVVAAVVSTRETELRELSDHGSRSSGKKKVTFNMDVTTYENAAEPDQEEGYSEDEDENHVQKTVVLPQNHRYRNCSYDDEDVEDADEVYDDYSDEEEDYVDCKIDLLDEEELNSEDNKQESHESLFSLPMSNDLQNDDEVISPAPKSGGTSLDEESPLIKGNNLHGRSKYVRPMLNPVRNLSEWKEVKSLKTQPVPSKKLDKENVNVAPDVGASHVSNFASQIKASASNCSKKEVSVDASLSTWLVTSDNSTVDKLQSKSPCSISSVSQGERSGALTIDDLKKSSDASSPQRSPSHNREGAPIFGTVGSYWSCTKQHNEHCSSRSDSGTNGIPNTTSKYREDKRVNWHSTPFNVRLDRALKKTSS</sequence>
<accession>A0A5J9TX84</accession>
<dbReference type="Gramene" id="TVU15281">
    <property type="protein sequence ID" value="TVU15281"/>
    <property type="gene ID" value="EJB05_38793"/>
</dbReference>
<feature type="non-terminal residue" evidence="2">
    <location>
        <position position="1"/>
    </location>
</feature>
<evidence type="ECO:0000256" key="1">
    <source>
        <dbReference type="SAM" id="MobiDB-lite"/>
    </source>
</evidence>
<dbReference type="InterPro" id="IPR039300">
    <property type="entry name" value="JASON"/>
</dbReference>
<dbReference type="GO" id="GO:0007142">
    <property type="term" value="P:male meiosis II"/>
    <property type="evidence" value="ECO:0007669"/>
    <property type="project" value="InterPro"/>
</dbReference>
<evidence type="ECO:0000313" key="3">
    <source>
        <dbReference type="Proteomes" id="UP000324897"/>
    </source>
</evidence>
<feature type="compositionally biased region" description="Basic residues" evidence="1">
    <location>
        <begin position="15"/>
        <end position="25"/>
    </location>
</feature>
<dbReference type="EMBL" id="RWGY01000031">
    <property type="protein sequence ID" value="TVU15281.1"/>
    <property type="molecule type" value="Genomic_DNA"/>
</dbReference>
<comment type="caution">
    <text evidence="2">The sequence shown here is derived from an EMBL/GenBank/DDBJ whole genome shotgun (WGS) entry which is preliminary data.</text>
</comment>
<protein>
    <submittedName>
        <fullName evidence="2">Uncharacterized protein</fullName>
    </submittedName>
</protein>
<evidence type="ECO:0000313" key="2">
    <source>
        <dbReference type="EMBL" id="TVU15281.1"/>
    </source>
</evidence>
<dbReference type="AlphaFoldDB" id="A0A5J9TX84"/>
<dbReference type="Proteomes" id="UP000324897">
    <property type="component" value="Unassembled WGS sequence"/>
</dbReference>
<dbReference type="PANTHER" id="PTHR33318:SF4">
    <property type="entry name" value="OS04G0511700 PROTEIN"/>
    <property type="match status" value="1"/>
</dbReference>
<keyword evidence="3" id="KW-1185">Reference proteome</keyword>
<name>A0A5J9TX84_9POAL</name>
<feature type="region of interest" description="Disordered" evidence="1">
    <location>
        <begin position="336"/>
        <end position="391"/>
    </location>
</feature>
<dbReference type="OrthoDB" id="1925835at2759"/>
<feature type="region of interest" description="Disordered" evidence="1">
    <location>
        <begin position="480"/>
        <end position="529"/>
    </location>
</feature>
<reference evidence="2 3" key="1">
    <citation type="journal article" date="2019" name="Sci. Rep.">
        <title>A high-quality genome of Eragrostis curvula grass provides insights into Poaceae evolution and supports new strategies to enhance forage quality.</title>
        <authorList>
            <person name="Carballo J."/>
            <person name="Santos B.A.C.M."/>
            <person name="Zappacosta D."/>
            <person name="Garbus I."/>
            <person name="Selva J.P."/>
            <person name="Gallo C.A."/>
            <person name="Diaz A."/>
            <person name="Albertini E."/>
            <person name="Caccamo M."/>
            <person name="Echenique V."/>
        </authorList>
    </citation>
    <scope>NUCLEOTIDE SEQUENCE [LARGE SCALE GENOMIC DNA]</scope>
    <source>
        <strain evidence="3">cv. Victoria</strain>
        <tissue evidence="2">Leaf</tissue>
    </source>
</reference>